<keyword evidence="1" id="KW-0812">Transmembrane</keyword>
<evidence type="ECO:0000313" key="3">
    <source>
        <dbReference type="Proteomes" id="UP000321272"/>
    </source>
</evidence>
<feature type="transmembrane region" description="Helical" evidence="1">
    <location>
        <begin position="21"/>
        <end position="45"/>
    </location>
</feature>
<feature type="transmembrane region" description="Helical" evidence="1">
    <location>
        <begin position="65"/>
        <end position="87"/>
    </location>
</feature>
<accession>A0A5B8SSN2</accession>
<feature type="transmembrane region" description="Helical" evidence="1">
    <location>
        <begin position="334"/>
        <end position="353"/>
    </location>
</feature>
<proteinExistence type="predicted"/>
<feature type="transmembrane region" description="Helical" evidence="1">
    <location>
        <begin position="365"/>
        <end position="387"/>
    </location>
</feature>
<feature type="transmembrane region" description="Helical" evidence="1">
    <location>
        <begin position="399"/>
        <end position="418"/>
    </location>
</feature>
<feature type="transmembrane region" description="Helical" evidence="1">
    <location>
        <begin position="167"/>
        <end position="187"/>
    </location>
</feature>
<feature type="transmembrane region" description="Helical" evidence="1">
    <location>
        <begin position="236"/>
        <end position="256"/>
    </location>
</feature>
<dbReference type="RefSeq" id="WP_147184346.1">
    <property type="nucleotide sequence ID" value="NZ_CP042382.1"/>
</dbReference>
<evidence type="ECO:0000256" key="1">
    <source>
        <dbReference type="SAM" id="Phobius"/>
    </source>
</evidence>
<feature type="transmembrane region" description="Helical" evidence="1">
    <location>
        <begin position="276"/>
        <end position="296"/>
    </location>
</feature>
<evidence type="ECO:0000313" key="2">
    <source>
        <dbReference type="EMBL" id="QEA39294.1"/>
    </source>
</evidence>
<feature type="transmembrane region" description="Helical" evidence="1">
    <location>
        <begin position="107"/>
        <end position="127"/>
    </location>
</feature>
<keyword evidence="2" id="KW-0808">Transferase</keyword>
<feature type="transmembrane region" description="Helical" evidence="1">
    <location>
        <begin position="139"/>
        <end position="160"/>
    </location>
</feature>
<feature type="transmembrane region" description="Helical" evidence="1">
    <location>
        <begin position="193"/>
        <end position="216"/>
    </location>
</feature>
<dbReference type="GO" id="GO:0016301">
    <property type="term" value="F:kinase activity"/>
    <property type="evidence" value="ECO:0007669"/>
    <property type="project" value="UniProtKB-KW"/>
</dbReference>
<keyword evidence="2" id="KW-0418">Kinase</keyword>
<dbReference type="KEGG" id="paur:FGL86_09550"/>
<dbReference type="OrthoDB" id="37830at2"/>
<keyword evidence="1" id="KW-0472">Membrane</keyword>
<dbReference type="Pfam" id="PF16933">
    <property type="entry name" value="PelG"/>
    <property type="match status" value="1"/>
</dbReference>
<protein>
    <submittedName>
        <fullName evidence="2">Histidine kinase</fullName>
    </submittedName>
</protein>
<organism evidence="2 3">
    <name type="scientific">Pistricoccus aurantiacus</name>
    <dbReference type="NCBI Taxonomy" id="1883414"/>
    <lineage>
        <taxon>Bacteria</taxon>
        <taxon>Pseudomonadati</taxon>
        <taxon>Pseudomonadota</taxon>
        <taxon>Gammaproteobacteria</taxon>
        <taxon>Oceanospirillales</taxon>
        <taxon>Halomonadaceae</taxon>
        <taxon>Pistricoccus</taxon>
    </lineage>
</organism>
<dbReference type="Proteomes" id="UP000321272">
    <property type="component" value="Chromosome"/>
</dbReference>
<dbReference type="AlphaFoldDB" id="A0A5B8SSN2"/>
<sequence length="460" mass="51121">MAGIGFELRRLLNQNSYLSMLRAYGYAALIGSGPWVMSILAVMALGMLSVVNSGLPQAPRFITNFLVSVTWLVASSLILTGGIQLVFTRFVADRLYENRADQVMPNLLGMMTLITLVAGGLGLLAIFSVFDGTQWPYRLLMAISFVLLCNVWCITVFVAGLKAYRRVLLAFALGYGSMLILGLLWQGHGIEGLLSAFAVGQGLLLFFLMGMVAKTFPSRQGWAFNVFRAGQWQPKLLLVGFFYNLGIWADKLVFWFNPDTSVSIIGPLRASPLHDLPLFVAYLSIVPGMTIFLMRIETNFAENCREFDRAIRGGRPLAEIEQWRLAMVKSVRRGIYDIVKVQGVTVLLLMLAGPSLLNLLGFSSWYLPLFNVFLVAVAIQVLFMALLNVLFYLDHLTPALWLCALFCVSNVVFTLISQSLGPTFYGYGYAASLLMVTLIGLSRLDGEFSRLTLRTFMRQP</sequence>
<keyword evidence="1" id="KW-1133">Transmembrane helix</keyword>
<name>A0A5B8SSN2_9GAMM</name>
<feature type="transmembrane region" description="Helical" evidence="1">
    <location>
        <begin position="424"/>
        <end position="444"/>
    </location>
</feature>
<dbReference type="InterPro" id="IPR031617">
    <property type="entry name" value="PelG"/>
</dbReference>
<gene>
    <name evidence="2" type="ORF">FGL86_09550</name>
</gene>
<dbReference type="EMBL" id="CP042382">
    <property type="protein sequence ID" value="QEA39294.1"/>
    <property type="molecule type" value="Genomic_DNA"/>
</dbReference>
<reference evidence="2 3" key="1">
    <citation type="submission" date="2019-06" db="EMBL/GenBank/DDBJ databases">
        <title>Genome analyses of bacteria isolated from kimchi.</title>
        <authorList>
            <person name="Lee S."/>
            <person name="Ahn S."/>
            <person name="Roh S."/>
        </authorList>
    </citation>
    <scope>NUCLEOTIDE SEQUENCE [LARGE SCALE GENOMIC DNA]</scope>
    <source>
        <strain evidence="2 3">CBA4606</strain>
    </source>
</reference>
<keyword evidence="3" id="KW-1185">Reference proteome</keyword>